<accession>A0ABT1EI00</accession>
<feature type="transmembrane region" description="Helical" evidence="7">
    <location>
        <begin position="95"/>
        <end position="112"/>
    </location>
</feature>
<dbReference type="InterPro" id="IPR058533">
    <property type="entry name" value="Cation_efflux_TM"/>
</dbReference>
<comment type="subcellular location">
    <subcellularLocation>
        <location evidence="1">Membrane</location>
        <topology evidence="1">Multi-pass membrane protein</topology>
    </subcellularLocation>
</comment>
<dbReference type="PANTHER" id="PTHR43840:SF50">
    <property type="entry name" value="MANGANESE EFFLUX SYSTEM PROTEIN MNES"/>
    <property type="match status" value="1"/>
</dbReference>
<reference evidence="10 11" key="1">
    <citation type="journal article" date="2022" name="Genome Biol. Evol.">
        <title>Host diet, physiology and behaviors set the stage for Lachnospiraceae cladogenesis.</title>
        <authorList>
            <person name="Vera-Ponce De Leon A."/>
            <person name="Schneider M."/>
            <person name="Jahnes B.C."/>
            <person name="Sadowski V."/>
            <person name="Camuy-Velez L.A."/>
            <person name="Duan J."/>
            <person name="Sabree Z.L."/>
        </authorList>
    </citation>
    <scope>NUCLEOTIDE SEQUENCE [LARGE SCALE GENOMIC DNA]</scope>
    <source>
        <strain evidence="10 11">PAL227</strain>
    </source>
</reference>
<keyword evidence="3" id="KW-0813">Transport</keyword>
<evidence type="ECO:0000256" key="1">
    <source>
        <dbReference type="ARBA" id="ARBA00004141"/>
    </source>
</evidence>
<dbReference type="NCBIfam" id="TIGR01297">
    <property type="entry name" value="CDF"/>
    <property type="match status" value="1"/>
</dbReference>
<feature type="transmembrane region" description="Helical" evidence="7">
    <location>
        <begin position="132"/>
        <end position="151"/>
    </location>
</feature>
<dbReference type="InterPro" id="IPR036837">
    <property type="entry name" value="Cation_efflux_CTD_sf"/>
</dbReference>
<feature type="domain" description="Cation efflux protein transmembrane" evidence="8">
    <location>
        <begin position="31"/>
        <end position="222"/>
    </location>
</feature>
<keyword evidence="4 7" id="KW-0812">Transmembrane</keyword>
<feature type="domain" description="Cation efflux protein cytoplasmic" evidence="9">
    <location>
        <begin position="229"/>
        <end position="303"/>
    </location>
</feature>
<comment type="similarity">
    <text evidence="2">Belongs to the cation diffusion facilitator (CDF) transporter (TC 2.A.4) family.</text>
</comment>
<dbReference type="Gene3D" id="1.20.1510.10">
    <property type="entry name" value="Cation efflux protein transmembrane domain"/>
    <property type="match status" value="1"/>
</dbReference>
<evidence type="ECO:0000259" key="8">
    <source>
        <dbReference type="Pfam" id="PF01545"/>
    </source>
</evidence>
<evidence type="ECO:0000313" key="11">
    <source>
        <dbReference type="Proteomes" id="UP001523565"/>
    </source>
</evidence>
<evidence type="ECO:0000313" key="10">
    <source>
        <dbReference type="EMBL" id="MCP1110308.1"/>
    </source>
</evidence>
<evidence type="ECO:0000256" key="6">
    <source>
        <dbReference type="ARBA" id="ARBA00023136"/>
    </source>
</evidence>
<sequence length="389" mass="42820">MTDFLVKHFVKDYQATEKAGVRRDYGILASIVGIFLNFLLFGGKLLIGLLIHSVSIMADAFNNLSDAASALIGFVGIKIANKPADKEHPFGHGRAEYITALVVAFVIMQVGFDFLKDSLAGIKEPGELKFSLVAVIFLGISILTKIWIFYFNRSIGKRIHSQVMMATATDALGDVFATSATALAVLVYRFWGVNIDGYVGLLVSLFVLWAGLGIARDSVAPLIGEGSSEKEQQMMQDFVESYEGVLGSHDLIIHNYGPGRSMGSVHAEVSRAMTMEAAHELVDRIEKDAYLQLGIYLVIHTDPVAVGDEQSTSLKEKVGGILRELDPDVEIHDFRLVKDEKGDKLIFELDFPVGYPADKAQEIKENVKARLLDSGERCRISIDRNFSRS</sequence>
<keyword evidence="11" id="KW-1185">Reference proteome</keyword>
<dbReference type="RefSeq" id="WP_262069188.1">
    <property type="nucleotide sequence ID" value="NZ_JAMXOC010000011.1"/>
</dbReference>
<keyword evidence="5 7" id="KW-1133">Transmembrane helix</keyword>
<dbReference type="PANTHER" id="PTHR43840">
    <property type="entry name" value="MITOCHONDRIAL METAL TRANSPORTER 1-RELATED"/>
    <property type="match status" value="1"/>
</dbReference>
<protein>
    <submittedName>
        <fullName evidence="10">Cation diffusion facilitator family transporter</fullName>
    </submittedName>
</protein>
<dbReference type="Gene3D" id="3.30.70.1350">
    <property type="entry name" value="Cation efflux protein, cytoplasmic domain"/>
    <property type="match status" value="1"/>
</dbReference>
<evidence type="ECO:0000259" key="9">
    <source>
        <dbReference type="Pfam" id="PF16916"/>
    </source>
</evidence>
<keyword evidence="6 7" id="KW-0472">Membrane</keyword>
<evidence type="ECO:0000256" key="3">
    <source>
        <dbReference type="ARBA" id="ARBA00022448"/>
    </source>
</evidence>
<dbReference type="Proteomes" id="UP001523565">
    <property type="component" value="Unassembled WGS sequence"/>
</dbReference>
<evidence type="ECO:0000256" key="7">
    <source>
        <dbReference type="SAM" id="Phobius"/>
    </source>
</evidence>
<evidence type="ECO:0000256" key="5">
    <source>
        <dbReference type="ARBA" id="ARBA00022989"/>
    </source>
</evidence>
<dbReference type="InterPro" id="IPR027469">
    <property type="entry name" value="Cation_efflux_TMD_sf"/>
</dbReference>
<feature type="transmembrane region" description="Helical" evidence="7">
    <location>
        <begin position="197"/>
        <end position="215"/>
    </location>
</feature>
<feature type="transmembrane region" description="Helical" evidence="7">
    <location>
        <begin position="171"/>
        <end position="191"/>
    </location>
</feature>
<proteinExistence type="inferred from homology"/>
<dbReference type="Pfam" id="PF16916">
    <property type="entry name" value="ZT_dimer"/>
    <property type="match status" value="1"/>
</dbReference>
<name>A0ABT1EI00_9FIRM</name>
<feature type="transmembrane region" description="Helical" evidence="7">
    <location>
        <begin position="25"/>
        <end position="47"/>
    </location>
</feature>
<dbReference type="EMBL" id="JAMZFV010000011">
    <property type="protein sequence ID" value="MCP1110308.1"/>
    <property type="molecule type" value="Genomic_DNA"/>
</dbReference>
<dbReference type="SUPFAM" id="SSF160240">
    <property type="entry name" value="Cation efflux protein cytoplasmic domain-like"/>
    <property type="match status" value="1"/>
</dbReference>
<dbReference type="Pfam" id="PF01545">
    <property type="entry name" value="Cation_efflux"/>
    <property type="match status" value="1"/>
</dbReference>
<dbReference type="InterPro" id="IPR027470">
    <property type="entry name" value="Cation_efflux_CTD"/>
</dbReference>
<evidence type="ECO:0000256" key="4">
    <source>
        <dbReference type="ARBA" id="ARBA00022692"/>
    </source>
</evidence>
<gene>
    <name evidence="10" type="ORF">NK118_08595</name>
</gene>
<dbReference type="InterPro" id="IPR002524">
    <property type="entry name" value="Cation_efflux"/>
</dbReference>
<comment type="caution">
    <text evidence="10">The sequence shown here is derived from an EMBL/GenBank/DDBJ whole genome shotgun (WGS) entry which is preliminary data.</text>
</comment>
<dbReference type="InterPro" id="IPR050291">
    <property type="entry name" value="CDF_Transporter"/>
</dbReference>
<dbReference type="SUPFAM" id="SSF161111">
    <property type="entry name" value="Cation efflux protein transmembrane domain-like"/>
    <property type="match status" value="1"/>
</dbReference>
<organism evidence="10 11">
    <name type="scientific">Ohessyouella blattaphilus</name>
    <dbReference type="NCBI Taxonomy" id="2949333"/>
    <lineage>
        <taxon>Bacteria</taxon>
        <taxon>Bacillati</taxon>
        <taxon>Bacillota</taxon>
        <taxon>Clostridia</taxon>
        <taxon>Lachnospirales</taxon>
        <taxon>Lachnospiraceae</taxon>
        <taxon>Ohessyouella</taxon>
    </lineage>
</organism>
<evidence type="ECO:0000256" key="2">
    <source>
        <dbReference type="ARBA" id="ARBA00008114"/>
    </source>
</evidence>